<dbReference type="InterPro" id="IPR038690">
    <property type="entry name" value="NusG_2_sf"/>
</dbReference>
<gene>
    <name evidence="1" type="ORF">HMPREF9333_00673</name>
</gene>
<accession>G5GGI3</accession>
<dbReference type="RefSeq" id="WP_005539831.1">
    <property type="nucleotide sequence ID" value="NZ_JH378830.1"/>
</dbReference>
<dbReference type="EMBL" id="ACZL01000012">
    <property type="protein sequence ID" value="EHI56143.1"/>
    <property type="molecule type" value="Genomic_DNA"/>
</dbReference>
<evidence type="ECO:0000313" key="2">
    <source>
        <dbReference type="Proteomes" id="UP000003011"/>
    </source>
</evidence>
<organism evidence="1 2">
    <name type="scientific">Johnsonella ignava ATCC 51276</name>
    <dbReference type="NCBI Taxonomy" id="679200"/>
    <lineage>
        <taxon>Bacteria</taxon>
        <taxon>Bacillati</taxon>
        <taxon>Bacillota</taxon>
        <taxon>Clostridia</taxon>
        <taxon>Lachnospirales</taxon>
        <taxon>Lachnospiraceae</taxon>
        <taxon>Johnsonella</taxon>
    </lineage>
</organism>
<dbReference type="Proteomes" id="UP000003011">
    <property type="component" value="Unassembled WGS sequence"/>
</dbReference>
<evidence type="ECO:0000313" key="1">
    <source>
        <dbReference type="EMBL" id="EHI56143.1"/>
    </source>
</evidence>
<dbReference type="STRING" id="679200.HMPREF9333_00673"/>
<dbReference type="AlphaFoldDB" id="G5GGI3"/>
<dbReference type="eggNOG" id="COG5341">
    <property type="taxonomic scope" value="Bacteria"/>
</dbReference>
<reference evidence="1 2" key="1">
    <citation type="submission" date="2011-08" db="EMBL/GenBank/DDBJ databases">
        <title>The Genome Sequence of Johnsonella ignava ATCC 51276.</title>
        <authorList>
            <consortium name="The Broad Institute Genome Sequencing Platform"/>
            <person name="Earl A."/>
            <person name="Ward D."/>
            <person name="Feldgarden M."/>
            <person name="Gevers D."/>
            <person name="Izard J."/>
            <person name="Blanton J.M."/>
            <person name="Baranova O.V."/>
            <person name="Dewhirst F.E."/>
            <person name="Young S.K."/>
            <person name="Zeng Q."/>
            <person name="Gargeya S."/>
            <person name="Fitzgerald M."/>
            <person name="Haas B."/>
            <person name="Abouelleil A."/>
            <person name="Alvarado L."/>
            <person name="Arachchi H.M."/>
            <person name="Berlin A."/>
            <person name="Brown A."/>
            <person name="Chapman S.B."/>
            <person name="Chen Z."/>
            <person name="Dunbar C."/>
            <person name="Freedman E."/>
            <person name="Gearin G."/>
            <person name="Gellesch M."/>
            <person name="Goldberg J."/>
            <person name="Griggs A."/>
            <person name="Gujja S."/>
            <person name="Heiman D."/>
            <person name="Howarth C."/>
            <person name="Larson L."/>
            <person name="Lui A."/>
            <person name="MacDonald P.J.P."/>
            <person name="Montmayeur A."/>
            <person name="Murphy C."/>
            <person name="Neiman D."/>
            <person name="Pearson M."/>
            <person name="Priest M."/>
            <person name="Roberts A."/>
            <person name="Saif S."/>
            <person name="Shea T."/>
            <person name="Shenoy N."/>
            <person name="Sisk P."/>
            <person name="Stolte C."/>
            <person name="Sykes S."/>
            <person name="Wortman J."/>
            <person name="Nusbaum C."/>
            <person name="Birren B."/>
        </authorList>
    </citation>
    <scope>NUCLEOTIDE SEQUENCE [LARGE SCALE GENOMIC DNA]</scope>
    <source>
        <strain evidence="1 2">ATCC 51276</strain>
    </source>
</reference>
<protein>
    <submittedName>
        <fullName evidence="1">Uncharacterized protein</fullName>
    </submittedName>
</protein>
<sequence>MKFKKNEIIVILCIACISLAFVIYSKTNAKSAATAQLTYTYKYDDGSGRTEKREVDIPLNKNKTYDFQSMDYTIHIDVKDGAAAFVNSPCPDHKCEHYGYLKQSGESAVCLPARAVLVVK</sequence>
<dbReference type="OrthoDB" id="47603at2"/>
<dbReference type="HOGENOM" id="CLU_130936_0_1_9"/>
<dbReference type="Pfam" id="PF07009">
    <property type="entry name" value="NusG_II"/>
    <property type="match status" value="1"/>
</dbReference>
<dbReference type="Gene3D" id="2.60.320.10">
    <property type="entry name" value="N-utilization substance G protein NusG, insert domain"/>
    <property type="match status" value="1"/>
</dbReference>
<proteinExistence type="predicted"/>
<comment type="caution">
    <text evidence="1">The sequence shown here is derived from an EMBL/GenBank/DDBJ whole genome shotgun (WGS) entry which is preliminary data.</text>
</comment>
<keyword evidence="2" id="KW-1185">Reference proteome</keyword>
<name>G5GGI3_9FIRM</name>